<evidence type="ECO:0000313" key="2">
    <source>
        <dbReference type="Proteomes" id="UP000182444"/>
    </source>
</evidence>
<dbReference type="VEuPathDB" id="FungiDB:YALI1_F07055g"/>
<gene>
    <name evidence="1" type="ORF">YALI1_F07055g</name>
</gene>
<dbReference type="AlphaFoldDB" id="A0A1D8NLY7"/>
<reference evidence="1 2" key="1">
    <citation type="journal article" date="2016" name="PLoS ONE">
        <title>Sequence Assembly of Yarrowia lipolytica Strain W29/CLIB89 Shows Transposable Element Diversity.</title>
        <authorList>
            <person name="Magnan C."/>
            <person name="Yu J."/>
            <person name="Chang I."/>
            <person name="Jahn E."/>
            <person name="Kanomata Y."/>
            <person name="Wu J."/>
            <person name="Zeller M."/>
            <person name="Oakes M."/>
            <person name="Baldi P."/>
            <person name="Sandmeyer S."/>
        </authorList>
    </citation>
    <scope>NUCLEOTIDE SEQUENCE [LARGE SCALE GENOMIC DNA]</scope>
    <source>
        <strain evidence="2">CLIB89(W29)</strain>
    </source>
</reference>
<evidence type="ECO:0000313" key="1">
    <source>
        <dbReference type="EMBL" id="AOW06662.1"/>
    </source>
</evidence>
<accession>A0A1D8NLY7</accession>
<dbReference type="EMBL" id="CP017558">
    <property type="protein sequence ID" value="AOW06662.1"/>
    <property type="molecule type" value="Genomic_DNA"/>
</dbReference>
<dbReference type="Proteomes" id="UP000182444">
    <property type="component" value="Chromosome 1F"/>
</dbReference>
<protein>
    <submittedName>
        <fullName evidence="1">Uncharacterized protein</fullName>
    </submittedName>
</protein>
<name>A0A1D8NLY7_YARLL</name>
<dbReference type="GeneID" id="94583852"/>
<proteinExistence type="predicted"/>
<sequence length="86" mass="9776">MLDICDHDCDHDCDYFLLPAGICVGSWLGLCRMRQEKRGTSVPVIFTPVSIVSLYQSAVLYQSVSVTVQLHNLNSGIRMVTAEWWW</sequence>
<dbReference type="RefSeq" id="XP_068139363.1">
    <property type="nucleotide sequence ID" value="XM_068283262.1"/>
</dbReference>
<organism evidence="1 2">
    <name type="scientific">Yarrowia lipolytica</name>
    <name type="common">Candida lipolytica</name>
    <dbReference type="NCBI Taxonomy" id="4952"/>
    <lineage>
        <taxon>Eukaryota</taxon>
        <taxon>Fungi</taxon>
        <taxon>Dikarya</taxon>
        <taxon>Ascomycota</taxon>
        <taxon>Saccharomycotina</taxon>
        <taxon>Dipodascomycetes</taxon>
        <taxon>Dipodascales</taxon>
        <taxon>Dipodascales incertae sedis</taxon>
        <taxon>Yarrowia</taxon>
    </lineage>
</organism>